<reference evidence="2 3" key="1">
    <citation type="submission" date="2020-08" db="EMBL/GenBank/DDBJ databases">
        <title>Genomic Encyclopedia of Type Strains, Phase IV (KMG-IV): sequencing the most valuable type-strain genomes for metagenomic binning, comparative biology and taxonomic classification.</title>
        <authorList>
            <person name="Goeker M."/>
        </authorList>
    </citation>
    <scope>NUCLEOTIDE SEQUENCE [LARGE SCALE GENOMIC DNA]</scope>
    <source>
        <strain evidence="2 3">DSM 27057</strain>
    </source>
</reference>
<organism evidence="2 3">
    <name type="scientific">Novosphingobium sediminicola</name>
    <dbReference type="NCBI Taxonomy" id="563162"/>
    <lineage>
        <taxon>Bacteria</taxon>
        <taxon>Pseudomonadati</taxon>
        <taxon>Pseudomonadota</taxon>
        <taxon>Alphaproteobacteria</taxon>
        <taxon>Sphingomonadales</taxon>
        <taxon>Sphingomonadaceae</taxon>
        <taxon>Novosphingobium</taxon>
    </lineage>
</organism>
<sequence length="802" mass="86438">MPRRREIRYDQFVKKRRRIWPLVALAFLGLGAAGGGAYYYMAVDHEVHTPPPALSSAGGPVAGEAYQWNHVAVGAGGFITGLSMDPSGKTFVVRTDVYGAYIWSPQADRWIQLVNAPSMPAADRTQGGLAAGAYEIAVAPSRPDRIYMAIKGNVYRSDDRGAHWALASAGNPFPLTWDANSAFRLGGPYLSVSPENPDLVFLGTPGDGLWRSPNGGVTWQHVASVASSVDSDPSPGVQAPGIIVWFEQPAGKAKFTGRIFAMSSGHGMTVSEDGGVNFRPLPAVGTQPMALRRGAFDTKGTFYGVDDITKLAWAYYGDRWHNLTQEAGLPVAPWAVVASNPRASQTVIFDQGGEGYQTVDGGKNWTHVSHSGAAGPGDPPWLRFADSAYFAMGDIHFDPNVPNRLWVAGGMGVFYADFAPGTSVANWVSQSRGIEELVANDIIQAPGQSPIFAGWDFGLHVKDNLNAYSSTFGPNERSLMSVQQIDWSPANPAFVVTNASDARMGCCAEDGNAVMAGYSTDGGRRWKKFGSLPTPAGQKDDYPWRMSFGTIAVSSGDVDNIVWEPAFNRTPFYTTDRGKSWKPVVLEGQRGDKTGSFEQMYYQRKTLTADKSDPGVFYLYHSGEAPNLALLGLWRSRDGGASWQHVYVGEIAPASNMAAKLRSVPGHAGHLFFTSAFLHTTDTVLRRSTDGGVTWNLVPHVEHVDDIAFGRAAPGKTYPTIFISGRVFGVYGVWRSLDNAASWQQIAEFPVGTLDQVTVVAADPDVFGRVYLGYSGSGWIWGEPAPCKAGALAAGSTCFVLR</sequence>
<dbReference type="AlphaFoldDB" id="A0A7W6G7X3"/>
<dbReference type="Proteomes" id="UP000548867">
    <property type="component" value="Unassembled WGS sequence"/>
</dbReference>
<dbReference type="InterPro" id="IPR015943">
    <property type="entry name" value="WD40/YVTN_repeat-like_dom_sf"/>
</dbReference>
<dbReference type="Gene3D" id="2.130.10.10">
    <property type="entry name" value="YVTN repeat-like/Quinoprotein amine dehydrogenase"/>
    <property type="match status" value="2"/>
</dbReference>
<evidence type="ECO:0000313" key="2">
    <source>
        <dbReference type="EMBL" id="MBB3956833.1"/>
    </source>
</evidence>
<dbReference type="CDD" id="cd15482">
    <property type="entry name" value="Sialidase_non-viral"/>
    <property type="match status" value="1"/>
</dbReference>
<comment type="caution">
    <text evidence="2">The sequence shown here is derived from an EMBL/GenBank/DDBJ whole genome shotgun (WGS) entry which is preliminary data.</text>
</comment>
<accession>A0A7W6G7X3</accession>
<dbReference type="InterPro" id="IPR052025">
    <property type="entry name" value="Xyloglucanase_GH74"/>
</dbReference>
<dbReference type="EMBL" id="JACIDX010000016">
    <property type="protein sequence ID" value="MBB3956833.1"/>
    <property type="molecule type" value="Genomic_DNA"/>
</dbReference>
<evidence type="ECO:0000256" key="1">
    <source>
        <dbReference type="SAM" id="Phobius"/>
    </source>
</evidence>
<feature type="transmembrane region" description="Helical" evidence="1">
    <location>
        <begin position="20"/>
        <end position="41"/>
    </location>
</feature>
<proteinExistence type="predicted"/>
<evidence type="ECO:0000313" key="3">
    <source>
        <dbReference type="Proteomes" id="UP000548867"/>
    </source>
</evidence>
<keyword evidence="3" id="KW-1185">Reference proteome</keyword>
<keyword evidence="1" id="KW-0812">Transmembrane</keyword>
<dbReference type="GO" id="GO:0010411">
    <property type="term" value="P:xyloglucan metabolic process"/>
    <property type="evidence" value="ECO:0007669"/>
    <property type="project" value="TreeGrafter"/>
</dbReference>
<dbReference type="SUPFAM" id="SSF110296">
    <property type="entry name" value="Oligoxyloglucan reducing end-specific cellobiohydrolase"/>
    <property type="match status" value="2"/>
</dbReference>
<gene>
    <name evidence="2" type="ORF">GGR38_003799</name>
</gene>
<protein>
    <submittedName>
        <fullName evidence="2">Photosystem II stability/assembly factor-like uncharacterized protein</fullName>
    </submittedName>
</protein>
<dbReference type="PANTHER" id="PTHR43739">
    <property type="entry name" value="XYLOGLUCANASE (EUROFUNG)"/>
    <property type="match status" value="1"/>
</dbReference>
<keyword evidence="1" id="KW-0472">Membrane</keyword>
<dbReference type="PANTHER" id="PTHR43739:SF5">
    <property type="entry name" value="EXO-ALPHA-SIALIDASE"/>
    <property type="match status" value="1"/>
</dbReference>
<name>A0A7W6G7X3_9SPHN</name>
<keyword evidence="1" id="KW-1133">Transmembrane helix</keyword>